<dbReference type="InterPro" id="IPR027351">
    <property type="entry name" value="(+)RNA_virus_helicase_core_dom"/>
</dbReference>
<accession>B2BD45</accession>
<protein>
    <submittedName>
        <fullName evidence="2">Helicase</fullName>
    </submittedName>
</protein>
<sequence>LYGGDVKLLSKTPILKSVSRKNFCKSDPGLFEDCDRIMTFTQNEKHELAAEYRNRYHGSEEDVRRLIGTVAESQGETYARVKLVAFKAAEDPVFSSVPHRLVALTRHTTSLQYVCVPSKLTKGIGADVEAIRKLEEQVCSNFVVQQCV</sequence>
<keyword evidence="2" id="KW-0067">ATP-binding</keyword>
<feature type="domain" description="(+)RNA virus helicase C-terminal" evidence="1">
    <location>
        <begin position="38"/>
        <end position="114"/>
    </location>
</feature>
<dbReference type="EMBL" id="EF467922">
    <property type="protein sequence ID" value="ABR68931.1"/>
    <property type="molecule type" value="Genomic_RNA"/>
</dbReference>
<dbReference type="Gene3D" id="3.40.50.300">
    <property type="entry name" value="P-loop containing nucleotide triphosphate hydrolases"/>
    <property type="match status" value="1"/>
</dbReference>
<evidence type="ECO:0000259" key="1">
    <source>
        <dbReference type="Pfam" id="PF01443"/>
    </source>
</evidence>
<keyword evidence="2" id="KW-0347">Helicase</keyword>
<dbReference type="GO" id="GO:0004386">
    <property type="term" value="F:helicase activity"/>
    <property type="evidence" value="ECO:0007669"/>
    <property type="project" value="UniProtKB-KW"/>
</dbReference>
<evidence type="ECO:0000313" key="2">
    <source>
        <dbReference type="EMBL" id="ABR68931.1"/>
    </source>
</evidence>
<reference evidence="2" key="1">
    <citation type="journal article" date="2008" name="Australas. Plant Pathol.">
        <title>The genetic diversity of ampeloviruses in Australian pineapples and their association with mealybug wilt disease.</title>
        <authorList>
            <person name="Gambley C.F."/>
            <person name="Steele V."/>
            <person name="Geering A.D.W."/>
            <person name="Thomas J.E."/>
        </authorList>
    </citation>
    <scope>NUCLEOTIDE SEQUENCE</scope>
    <source>
        <strain evidence="2">A2</strain>
    </source>
</reference>
<dbReference type="GO" id="GO:0005524">
    <property type="term" value="F:ATP binding"/>
    <property type="evidence" value="ECO:0007669"/>
    <property type="project" value="InterPro"/>
</dbReference>
<feature type="non-terminal residue" evidence="2">
    <location>
        <position position="1"/>
    </location>
</feature>
<dbReference type="InterPro" id="IPR027417">
    <property type="entry name" value="P-loop_NTPase"/>
</dbReference>
<dbReference type="Pfam" id="PF01443">
    <property type="entry name" value="Viral_helicase1"/>
    <property type="match status" value="1"/>
</dbReference>
<organism evidence="2">
    <name type="scientific">Pineapple mealybug wilt-associated virus 5</name>
    <dbReference type="NCBI Taxonomy" id="451381"/>
    <lineage>
        <taxon>Viruses</taxon>
        <taxon>Riboviria</taxon>
        <taxon>Orthornavirae</taxon>
        <taxon>Kitrinoviricota</taxon>
        <taxon>Alsuviricetes</taxon>
        <taxon>Martellivirales</taxon>
        <taxon>Closteroviridae</taxon>
        <taxon>Ampelovirus</taxon>
    </lineage>
</organism>
<proteinExistence type="predicted"/>
<keyword evidence="2" id="KW-0547">Nucleotide-binding</keyword>
<keyword evidence="2" id="KW-0378">Hydrolase</keyword>
<name>B2BD45_9CLOS</name>